<name>A0A6A5V5F9_9PLEO</name>
<feature type="region of interest" description="Disordered" evidence="1">
    <location>
        <begin position="578"/>
        <end position="602"/>
    </location>
</feature>
<feature type="compositionally biased region" description="Basic and acidic residues" evidence="1">
    <location>
        <begin position="1"/>
        <end position="20"/>
    </location>
</feature>
<keyword evidence="2" id="KW-0812">Transmembrane</keyword>
<proteinExistence type="predicted"/>
<evidence type="ECO:0000256" key="1">
    <source>
        <dbReference type="SAM" id="MobiDB-lite"/>
    </source>
</evidence>
<evidence type="ECO:0000313" key="4">
    <source>
        <dbReference type="Proteomes" id="UP000800036"/>
    </source>
</evidence>
<sequence>MRHESAFERDARISDSRSDREIEEDFDIPLLTHEAWLRSLPRLGTAKEEATEPPSTQERARSYQRALIEAIPSSIADGLIRVSVLLPAECPWYLMELLRESPEEPNEAAAESTESCQRECREPPEVREAAWSSPKFAYLSSLARTRIPSPNTSASSSTRRAWACPRCQFPFPSIVSGQTSGKKSAINTSASSSTQRAWPCSRTYTPMARYARTLIVCVHVQTHRYLCLVGIIASMLLIIVAFMVRDGSLKGPQKDEQSENLELQKGIEWCHQTERHTDRQWRDFCAEILAQLVMMPPNAISNSADNLGELPVVNSPRPTDNVLKPSAMVVSNPDYGFGGIVSSSRQQSSPTSTCTDSLLRHSHPGSHLGHGSKPDSAPLQARAASPCVNSVPTLKKKPSVPASFATGEDTRFAAQEEGAGGPDVGKGKECRHILMYAFAVWRHKTSGTSDTNSFLHCSEAVTTIPPLPAAASSSNSTENSNSRREPPQWLNEDELKYEKARCMDCGVPICQSDTDYPTFHGYYSTIDIGLDDNWHLCFGIDSNFTLDQCLLNLSVFRYWPSIVANTARHSKMKCSQRGPLRNAVHHRQSRHPDEAGGSGHRR</sequence>
<feature type="region of interest" description="Disordered" evidence="1">
    <location>
        <begin position="1"/>
        <end position="24"/>
    </location>
</feature>
<dbReference type="EMBL" id="ML976688">
    <property type="protein sequence ID" value="KAF1972294.1"/>
    <property type="molecule type" value="Genomic_DNA"/>
</dbReference>
<evidence type="ECO:0000313" key="3">
    <source>
        <dbReference type="EMBL" id="KAF1972294.1"/>
    </source>
</evidence>
<feature type="transmembrane region" description="Helical" evidence="2">
    <location>
        <begin position="223"/>
        <end position="244"/>
    </location>
</feature>
<gene>
    <name evidence="3" type="ORF">BU23DRAFT_569287</name>
</gene>
<keyword evidence="2" id="KW-1133">Transmembrane helix</keyword>
<keyword evidence="2" id="KW-0472">Membrane</keyword>
<evidence type="ECO:0000256" key="2">
    <source>
        <dbReference type="SAM" id="Phobius"/>
    </source>
</evidence>
<keyword evidence="4" id="KW-1185">Reference proteome</keyword>
<protein>
    <submittedName>
        <fullName evidence="3">Uncharacterized protein</fullName>
    </submittedName>
</protein>
<accession>A0A6A5V5F9</accession>
<feature type="compositionally biased region" description="Low complexity" evidence="1">
    <location>
        <begin position="342"/>
        <end position="353"/>
    </location>
</feature>
<organism evidence="3 4">
    <name type="scientific">Bimuria novae-zelandiae CBS 107.79</name>
    <dbReference type="NCBI Taxonomy" id="1447943"/>
    <lineage>
        <taxon>Eukaryota</taxon>
        <taxon>Fungi</taxon>
        <taxon>Dikarya</taxon>
        <taxon>Ascomycota</taxon>
        <taxon>Pezizomycotina</taxon>
        <taxon>Dothideomycetes</taxon>
        <taxon>Pleosporomycetidae</taxon>
        <taxon>Pleosporales</taxon>
        <taxon>Massarineae</taxon>
        <taxon>Didymosphaeriaceae</taxon>
        <taxon>Bimuria</taxon>
    </lineage>
</organism>
<feature type="compositionally biased region" description="Low complexity" evidence="1">
    <location>
        <begin position="469"/>
        <end position="480"/>
    </location>
</feature>
<feature type="region of interest" description="Disordered" evidence="1">
    <location>
        <begin position="339"/>
        <end position="384"/>
    </location>
</feature>
<reference evidence="3" key="1">
    <citation type="journal article" date="2020" name="Stud. Mycol.">
        <title>101 Dothideomycetes genomes: a test case for predicting lifestyles and emergence of pathogens.</title>
        <authorList>
            <person name="Haridas S."/>
            <person name="Albert R."/>
            <person name="Binder M."/>
            <person name="Bloem J."/>
            <person name="Labutti K."/>
            <person name="Salamov A."/>
            <person name="Andreopoulos B."/>
            <person name="Baker S."/>
            <person name="Barry K."/>
            <person name="Bills G."/>
            <person name="Bluhm B."/>
            <person name="Cannon C."/>
            <person name="Castanera R."/>
            <person name="Culley D."/>
            <person name="Daum C."/>
            <person name="Ezra D."/>
            <person name="Gonzalez J."/>
            <person name="Henrissat B."/>
            <person name="Kuo A."/>
            <person name="Liang C."/>
            <person name="Lipzen A."/>
            <person name="Lutzoni F."/>
            <person name="Magnuson J."/>
            <person name="Mondo S."/>
            <person name="Nolan M."/>
            <person name="Ohm R."/>
            <person name="Pangilinan J."/>
            <person name="Park H.-J."/>
            <person name="Ramirez L."/>
            <person name="Alfaro M."/>
            <person name="Sun H."/>
            <person name="Tritt A."/>
            <person name="Yoshinaga Y."/>
            <person name="Zwiers L.-H."/>
            <person name="Turgeon B."/>
            <person name="Goodwin S."/>
            <person name="Spatafora J."/>
            <person name="Crous P."/>
            <person name="Grigoriev I."/>
        </authorList>
    </citation>
    <scope>NUCLEOTIDE SEQUENCE</scope>
    <source>
        <strain evidence="3">CBS 107.79</strain>
    </source>
</reference>
<dbReference type="Proteomes" id="UP000800036">
    <property type="component" value="Unassembled WGS sequence"/>
</dbReference>
<feature type="region of interest" description="Disordered" evidence="1">
    <location>
        <begin position="468"/>
        <end position="490"/>
    </location>
</feature>
<dbReference type="AlphaFoldDB" id="A0A6A5V5F9"/>
<dbReference type="OrthoDB" id="5350410at2759"/>